<reference evidence="3 4" key="1">
    <citation type="journal article" date="2013" name="ISME J.">
        <title>A metabolic model for members of the genus Tetrasphaera involved in enhanced biological phosphorus removal.</title>
        <authorList>
            <person name="Kristiansen R."/>
            <person name="Nguyen H.T.T."/>
            <person name="Saunders A.M."/>
            <person name="Nielsen J.L."/>
            <person name="Wimmer R."/>
            <person name="Le V.Q."/>
            <person name="McIlroy S.J."/>
            <person name="Petrovski S."/>
            <person name="Seviour R.J."/>
            <person name="Calteau A."/>
            <person name="Nielsen K.L."/>
            <person name="Nielsen P.H."/>
        </authorList>
    </citation>
    <scope>NUCLEOTIDE SEQUENCE [LARGE SCALE GENOMIC DNA]</scope>
    <source>
        <strain evidence="3 4">Lp2</strain>
    </source>
</reference>
<dbReference type="eggNOG" id="ENOG502ZMD6">
    <property type="taxonomic scope" value="Bacteria"/>
</dbReference>
<dbReference type="Proteomes" id="UP000013167">
    <property type="component" value="Unassembled WGS sequence"/>
</dbReference>
<evidence type="ECO:0000256" key="1">
    <source>
        <dbReference type="SAM" id="MobiDB-lite"/>
    </source>
</evidence>
<gene>
    <name evidence="3" type="ORF">BN10_930025</name>
</gene>
<evidence type="ECO:0000313" key="3">
    <source>
        <dbReference type="EMBL" id="CCH71451.1"/>
    </source>
</evidence>
<evidence type="ECO:0000313" key="4">
    <source>
        <dbReference type="Proteomes" id="UP000013167"/>
    </source>
</evidence>
<dbReference type="PROSITE" id="PS51257">
    <property type="entry name" value="PROKAR_LIPOPROTEIN"/>
    <property type="match status" value="1"/>
</dbReference>
<organism evidence="3 4">
    <name type="scientific">Phycicoccus elongatus Lp2</name>
    <dbReference type="NCBI Taxonomy" id="1193181"/>
    <lineage>
        <taxon>Bacteria</taxon>
        <taxon>Bacillati</taxon>
        <taxon>Actinomycetota</taxon>
        <taxon>Actinomycetes</taxon>
        <taxon>Micrococcales</taxon>
        <taxon>Intrasporangiaceae</taxon>
        <taxon>Phycicoccus</taxon>
    </lineage>
</organism>
<keyword evidence="4" id="KW-1185">Reference proteome</keyword>
<dbReference type="STRING" id="1193181.BN10_930025"/>
<protein>
    <recommendedName>
        <fullName evidence="5">Lipoprotein</fullName>
    </recommendedName>
</protein>
<dbReference type="HOGENOM" id="CLU_1085574_0_0_11"/>
<dbReference type="RefSeq" id="WP_010851278.1">
    <property type="nucleotide sequence ID" value="NZ_HF570956.1"/>
</dbReference>
<evidence type="ECO:0008006" key="5">
    <source>
        <dbReference type="Google" id="ProtNLM"/>
    </source>
</evidence>
<feature type="compositionally biased region" description="Low complexity" evidence="1">
    <location>
        <begin position="36"/>
        <end position="53"/>
    </location>
</feature>
<proteinExistence type="predicted"/>
<sequence>MRKNAFPAVVAVLGALLAGCGSAAESTKTSGEKKSSVVSGGQTSSSAVASSSTATSKAPESKLAVSDFGFTQLTGGEYLSPGVTYAVIVENPGSSIAEGVQLQVSFESASGSVIASDQHVITAILPGTKAAQAGYKHDIKDVATMKVQMMPGRSEALKDKPANFTVDGVASTKNDFGMKTVAMVTSPFTKDLKDVIVTAVYRDGANKIVGGDFTFLNFVPAGGNAAVTVDAINWEGEAPAATEVYATLSALSLLGD</sequence>
<feature type="signal peptide" evidence="2">
    <location>
        <begin position="1"/>
        <end position="23"/>
    </location>
</feature>
<comment type="caution">
    <text evidence="3">The sequence shown here is derived from an EMBL/GenBank/DDBJ whole genome shotgun (WGS) entry which is preliminary data.</text>
</comment>
<feature type="region of interest" description="Disordered" evidence="1">
    <location>
        <begin position="25"/>
        <end position="53"/>
    </location>
</feature>
<name>N0E5N5_9MICO</name>
<feature type="chain" id="PRO_5004107307" description="Lipoprotein" evidence="2">
    <location>
        <begin position="24"/>
        <end position="256"/>
    </location>
</feature>
<dbReference type="EMBL" id="CAIZ01000167">
    <property type="protein sequence ID" value="CCH71451.1"/>
    <property type="molecule type" value="Genomic_DNA"/>
</dbReference>
<dbReference type="OrthoDB" id="5056950at2"/>
<keyword evidence="2" id="KW-0732">Signal</keyword>
<accession>N0E5N5</accession>
<evidence type="ECO:0000256" key="2">
    <source>
        <dbReference type="SAM" id="SignalP"/>
    </source>
</evidence>
<dbReference type="AlphaFoldDB" id="N0E5N5"/>